<dbReference type="EMBL" id="AKWO02000090">
    <property type="protein sequence ID" value="EMF98386.1"/>
    <property type="molecule type" value="Genomic_DNA"/>
</dbReference>
<accession>M3GBV1</accession>
<comment type="caution">
    <text evidence="1">The sequence shown here is derived from an EMBL/GenBank/DDBJ whole genome shotgun (WGS) entry which is preliminary data.</text>
</comment>
<protein>
    <submittedName>
        <fullName evidence="1">Uncharacterized protein</fullName>
    </submittedName>
</protein>
<organism evidence="1 2">
    <name type="scientific">Leptospira borgpetersenii str. 200701203</name>
    <dbReference type="NCBI Taxonomy" id="1193007"/>
    <lineage>
        <taxon>Bacteria</taxon>
        <taxon>Pseudomonadati</taxon>
        <taxon>Spirochaetota</taxon>
        <taxon>Spirochaetia</taxon>
        <taxon>Leptospirales</taxon>
        <taxon>Leptospiraceae</taxon>
        <taxon>Leptospira</taxon>
    </lineage>
</organism>
<dbReference type="BioCyc" id="LBOR1193007:G11KN-1213-MONOMER"/>
<dbReference type="AlphaFoldDB" id="M3GBV1"/>
<evidence type="ECO:0000313" key="1">
    <source>
        <dbReference type="EMBL" id="EMF98386.1"/>
    </source>
</evidence>
<evidence type="ECO:0000313" key="2">
    <source>
        <dbReference type="Proteomes" id="UP000011783"/>
    </source>
</evidence>
<reference evidence="1 2" key="1">
    <citation type="submission" date="2013-01" db="EMBL/GenBank/DDBJ databases">
        <authorList>
            <person name="Harkins D.M."/>
            <person name="Durkin A.S."/>
            <person name="Brinkac L.M."/>
            <person name="Haft D.H."/>
            <person name="Selengut J.D."/>
            <person name="Sanka R."/>
            <person name="DePew J."/>
            <person name="Purushe J."/>
            <person name="Picardeau M."/>
            <person name="Werts C."/>
            <person name="Goarant C."/>
            <person name="Vinetz J.M."/>
            <person name="Sutton G.G."/>
            <person name="Nierman W.C."/>
            <person name="Fouts D.E."/>
        </authorList>
    </citation>
    <scope>NUCLEOTIDE SEQUENCE [LARGE SCALE GENOMIC DNA]</scope>
    <source>
        <strain evidence="1 2">200701203</strain>
    </source>
</reference>
<gene>
    <name evidence="1" type="ORF">LEP1GSC123_1782</name>
</gene>
<proteinExistence type="predicted"/>
<dbReference type="Proteomes" id="UP000011783">
    <property type="component" value="Unassembled WGS sequence"/>
</dbReference>
<sequence length="70" mass="7810">MPSDSRVVELLFSSANQKNPDVLLKKVGNLDEDQELESFSLVRNGTEEVLGIFKKKKGNGFYSGNSPFPY</sequence>
<name>M3GBV1_LEPBO</name>